<name>A0AAI9SS95_9ASCO</name>
<dbReference type="RefSeq" id="XP_049178069.1">
    <property type="nucleotide sequence ID" value="XM_049326376.1"/>
</dbReference>
<dbReference type="AlphaFoldDB" id="A0AAI9SS95"/>
<keyword evidence="1" id="KW-0732">Signal</keyword>
<evidence type="ECO:0000313" key="2">
    <source>
        <dbReference type="EMBL" id="KAI3402320.2"/>
    </source>
</evidence>
<accession>A0AAI9SS95</accession>
<dbReference type="EMBL" id="JAHUZD010000150">
    <property type="protein sequence ID" value="KAI3402320.2"/>
    <property type="molecule type" value="Genomic_DNA"/>
</dbReference>
<reference evidence="2" key="1">
    <citation type="journal article" date="2022" name="DNA Res.">
        <title>Genome analysis of five recently described species of the CUG-Ser clade uncovers Candida theae as a new hybrid lineage with pathogenic potential in the Candida parapsilosis species complex.</title>
        <authorList>
            <person name="Mixao V."/>
            <person name="Del Olmo V."/>
            <person name="Hegedusova E."/>
            <person name="Saus E."/>
            <person name="Pryszcz L."/>
            <person name="Cillingova A."/>
            <person name="Nosek J."/>
            <person name="Gabaldon T."/>
        </authorList>
    </citation>
    <scope>NUCLEOTIDE SEQUENCE</scope>
    <source>
        <strain evidence="2">CBS 10844</strain>
    </source>
</reference>
<protein>
    <submittedName>
        <fullName evidence="2">Uncharacterized protein</fullName>
    </submittedName>
</protein>
<dbReference type="Proteomes" id="UP001202479">
    <property type="component" value="Unassembled WGS sequence"/>
</dbReference>
<organism evidence="2 3">
    <name type="scientific">Candida oxycetoniae</name>
    <dbReference type="NCBI Taxonomy" id="497107"/>
    <lineage>
        <taxon>Eukaryota</taxon>
        <taxon>Fungi</taxon>
        <taxon>Dikarya</taxon>
        <taxon>Ascomycota</taxon>
        <taxon>Saccharomycotina</taxon>
        <taxon>Pichiomycetes</taxon>
        <taxon>Debaryomycetaceae</taxon>
        <taxon>Candida/Lodderomyces clade</taxon>
        <taxon>Candida</taxon>
    </lineage>
</organism>
<evidence type="ECO:0000313" key="3">
    <source>
        <dbReference type="Proteomes" id="UP001202479"/>
    </source>
</evidence>
<proteinExistence type="predicted"/>
<dbReference type="GeneID" id="73382503"/>
<feature type="signal peptide" evidence="1">
    <location>
        <begin position="1"/>
        <end position="21"/>
    </location>
</feature>
<comment type="caution">
    <text evidence="2">The sequence shown here is derived from an EMBL/GenBank/DDBJ whole genome shotgun (WGS) entry which is preliminary data.</text>
</comment>
<evidence type="ECO:0000256" key="1">
    <source>
        <dbReference type="SAM" id="SignalP"/>
    </source>
</evidence>
<feature type="chain" id="PRO_5042517158" evidence="1">
    <location>
        <begin position="22"/>
        <end position="327"/>
    </location>
</feature>
<gene>
    <name evidence="2" type="ORF">KGF56_004890</name>
</gene>
<sequence>MKTFSLLAGITLALLAPWAWETLFGRSSNLANSLRGYKFDDITVTIPVSLTFINEKFNMPDLIAASQIQIDREIKRLTNVSIQVLLKDNLDGMSERQEYNVDLVLQRDDSLGIFPASLTAVVFYSLDSIHSNDLPFFITQTILHHFLYADIQLLNRPNTDDLPEELNFEVGFGNEVPSNISEKAIVAIEDFTKQTAQLANVKWKLNNQLSLRGDEIVLKFPEKMVKRLRVTDSIAQRITKALEGQLLLPERPSANLLIKVLAATRRKTMLNLIRLISKVEESSSYRDSLATKISGLIESFNRANSSSLGQILNETNFLLSEFECSPL</sequence>
<keyword evidence="3" id="KW-1185">Reference proteome</keyword>